<keyword evidence="14" id="KW-0289">Folate biosynthesis</keyword>
<dbReference type="PIRSF" id="PIRSF001563">
    <property type="entry name" value="Folylpolyglu_synth"/>
    <property type="match status" value="1"/>
</dbReference>
<dbReference type="GO" id="GO:0004326">
    <property type="term" value="F:tetrahydrofolylpolyglutamate synthase activity"/>
    <property type="evidence" value="ECO:0007669"/>
    <property type="project" value="UniProtKB-EC"/>
</dbReference>
<evidence type="ECO:0000256" key="15">
    <source>
        <dbReference type="ARBA" id="ARBA00030592"/>
    </source>
</evidence>
<dbReference type="Pfam" id="PF08245">
    <property type="entry name" value="Mur_ligase_M"/>
    <property type="match status" value="1"/>
</dbReference>
<gene>
    <name evidence="21" type="ORF">AXI58_03490</name>
</gene>
<evidence type="ECO:0000256" key="8">
    <source>
        <dbReference type="ARBA" id="ARBA00019357"/>
    </source>
</evidence>
<reference evidence="22" key="1">
    <citation type="submission" date="2016-02" db="EMBL/GenBank/DDBJ databases">
        <authorList>
            <person name="Dunlap C."/>
        </authorList>
    </citation>
    <scope>NUCLEOTIDE SEQUENCE [LARGE SCALE GENOMIC DNA]</scope>
    <source>
        <strain evidence="22">NRRL B-41092</strain>
    </source>
</reference>
<evidence type="ECO:0000256" key="17">
    <source>
        <dbReference type="ARBA" id="ARBA00049161"/>
    </source>
</evidence>
<evidence type="ECO:0000256" key="6">
    <source>
        <dbReference type="ARBA" id="ARBA00013023"/>
    </source>
</evidence>
<dbReference type="InterPro" id="IPR018109">
    <property type="entry name" value="Folylpolyglutamate_synth_CS"/>
</dbReference>
<keyword evidence="11 18" id="KW-0547">Nucleotide-binding</keyword>
<evidence type="ECO:0000259" key="19">
    <source>
        <dbReference type="Pfam" id="PF02875"/>
    </source>
</evidence>
<name>A0A150F3M1_9BACI</name>
<keyword evidence="9 18" id="KW-0436">Ligase</keyword>
<dbReference type="PANTHER" id="PTHR11136">
    <property type="entry name" value="FOLYLPOLYGLUTAMATE SYNTHASE-RELATED"/>
    <property type="match status" value="1"/>
</dbReference>
<dbReference type="InterPro" id="IPR036565">
    <property type="entry name" value="Mur-like_cat_sf"/>
</dbReference>
<keyword evidence="22" id="KW-1185">Reference proteome</keyword>
<evidence type="ECO:0000256" key="18">
    <source>
        <dbReference type="PIRNR" id="PIRNR001563"/>
    </source>
</evidence>
<dbReference type="GO" id="GO:0046872">
    <property type="term" value="F:metal ion binding"/>
    <property type="evidence" value="ECO:0007669"/>
    <property type="project" value="UniProtKB-KW"/>
</dbReference>
<evidence type="ECO:0000256" key="3">
    <source>
        <dbReference type="ARBA" id="ARBA00005150"/>
    </source>
</evidence>
<comment type="subunit">
    <text evidence="5">Monomer.</text>
</comment>
<dbReference type="Pfam" id="PF02875">
    <property type="entry name" value="Mur_ligase_C"/>
    <property type="match status" value="1"/>
</dbReference>
<dbReference type="STRING" id="1793963.AXI58_03490"/>
<dbReference type="RefSeq" id="WP_061522985.1">
    <property type="nucleotide sequence ID" value="NZ_JARLZY010000006.1"/>
</dbReference>
<dbReference type="InterPro" id="IPR004101">
    <property type="entry name" value="Mur_ligase_C"/>
</dbReference>
<organism evidence="21 22">
    <name type="scientific">Bacillus nakamurai</name>
    <dbReference type="NCBI Taxonomy" id="1793963"/>
    <lineage>
        <taxon>Bacteria</taxon>
        <taxon>Bacillati</taxon>
        <taxon>Bacillota</taxon>
        <taxon>Bacilli</taxon>
        <taxon>Bacillales</taxon>
        <taxon>Bacillaceae</taxon>
        <taxon>Bacillus</taxon>
    </lineage>
</organism>
<protein>
    <recommendedName>
        <fullName evidence="8">Dihydrofolate synthase/folylpolyglutamate synthase</fullName>
        <ecNumber evidence="6">6.3.2.12</ecNumber>
        <ecNumber evidence="7">6.3.2.17</ecNumber>
    </recommendedName>
    <alternativeName>
        <fullName evidence="15">Tetrahydrofolylpolyglutamate synthase</fullName>
    </alternativeName>
</protein>
<evidence type="ECO:0000256" key="11">
    <source>
        <dbReference type="ARBA" id="ARBA00022741"/>
    </source>
</evidence>
<evidence type="ECO:0000256" key="12">
    <source>
        <dbReference type="ARBA" id="ARBA00022840"/>
    </source>
</evidence>
<keyword evidence="10" id="KW-0479">Metal-binding</keyword>
<comment type="pathway">
    <text evidence="3">Cofactor biosynthesis; tetrahydrofolylpolyglutamate biosynthesis.</text>
</comment>
<dbReference type="NCBIfam" id="TIGR01499">
    <property type="entry name" value="folC"/>
    <property type="match status" value="1"/>
</dbReference>
<comment type="catalytic activity">
    <reaction evidence="17">
        <text>7,8-dihydropteroate + L-glutamate + ATP = 7,8-dihydrofolate + ADP + phosphate + H(+)</text>
        <dbReference type="Rhea" id="RHEA:23584"/>
        <dbReference type="ChEBI" id="CHEBI:15378"/>
        <dbReference type="ChEBI" id="CHEBI:17839"/>
        <dbReference type="ChEBI" id="CHEBI:29985"/>
        <dbReference type="ChEBI" id="CHEBI:30616"/>
        <dbReference type="ChEBI" id="CHEBI:43474"/>
        <dbReference type="ChEBI" id="CHEBI:57451"/>
        <dbReference type="ChEBI" id="CHEBI:456216"/>
        <dbReference type="EC" id="6.3.2.12"/>
    </reaction>
</comment>
<feature type="domain" description="Mur ligase central" evidence="20">
    <location>
        <begin position="46"/>
        <end position="274"/>
    </location>
</feature>
<dbReference type="OrthoDB" id="9809356at2"/>
<dbReference type="SUPFAM" id="SSF53623">
    <property type="entry name" value="MurD-like peptide ligases, catalytic domain"/>
    <property type="match status" value="1"/>
</dbReference>
<dbReference type="Gene3D" id="3.40.1190.10">
    <property type="entry name" value="Mur-like, catalytic domain"/>
    <property type="match status" value="1"/>
</dbReference>
<evidence type="ECO:0000313" key="22">
    <source>
        <dbReference type="Proteomes" id="UP000075430"/>
    </source>
</evidence>
<comment type="pathway">
    <text evidence="2">Cofactor biosynthesis; tetrahydrofolate biosynthesis; 7,8-dihydrofolate from 2-amino-4-hydroxy-6-hydroxymethyl-7,8-dihydropteridine diphosphate and 4-aminobenzoate: step 2/2.</text>
</comment>
<evidence type="ECO:0000256" key="13">
    <source>
        <dbReference type="ARBA" id="ARBA00022842"/>
    </source>
</evidence>
<feature type="domain" description="Mur ligase C-terminal" evidence="19">
    <location>
        <begin position="301"/>
        <end position="418"/>
    </location>
</feature>
<dbReference type="SUPFAM" id="SSF53244">
    <property type="entry name" value="MurD-like peptide ligases, peptide-binding domain"/>
    <property type="match status" value="1"/>
</dbReference>
<comment type="catalytic activity">
    <reaction evidence="16">
        <text>(6S)-5,6,7,8-tetrahydrofolyl-(gamma-L-Glu)(n) + L-glutamate + ATP = (6S)-5,6,7,8-tetrahydrofolyl-(gamma-L-Glu)(n+1) + ADP + phosphate + H(+)</text>
        <dbReference type="Rhea" id="RHEA:10580"/>
        <dbReference type="Rhea" id="RHEA-COMP:14738"/>
        <dbReference type="Rhea" id="RHEA-COMP:14740"/>
        <dbReference type="ChEBI" id="CHEBI:15378"/>
        <dbReference type="ChEBI" id="CHEBI:29985"/>
        <dbReference type="ChEBI" id="CHEBI:30616"/>
        <dbReference type="ChEBI" id="CHEBI:43474"/>
        <dbReference type="ChEBI" id="CHEBI:141005"/>
        <dbReference type="ChEBI" id="CHEBI:456216"/>
        <dbReference type="EC" id="6.3.2.17"/>
    </reaction>
</comment>
<dbReference type="GO" id="GO:0008841">
    <property type="term" value="F:dihydrofolate synthase activity"/>
    <property type="evidence" value="ECO:0007669"/>
    <property type="project" value="UniProtKB-EC"/>
</dbReference>
<dbReference type="InterPro" id="IPR001645">
    <property type="entry name" value="Folylpolyglutamate_synth"/>
</dbReference>
<evidence type="ECO:0000256" key="4">
    <source>
        <dbReference type="ARBA" id="ARBA00008276"/>
    </source>
</evidence>
<evidence type="ECO:0000259" key="20">
    <source>
        <dbReference type="Pfam" id="PF08245"/>
    </source>
</evidence>
<evidence type="ECO:0000256" key="2">
    <source>
        <dbReference type="ARBA" id="ARBA00004799"/>
    </source>
</evidence>
<evidence type="ECO:0000256" key="10">
    <source>
        <dbReference type="ARBA" id="ARBA00022723"/>
    </source>
</evidence>
<evidence type="ECO:0000256" key="1">
    <source>
        <dbReference type="ARBA" id="ARBA00001946"/>
    </source>
</evidence>
<evidence type="ECO:0000256" key="7">
    <source>
        <dbReference type="ARBA" id="ARBA00013025"/>
    </source>
</evidence>
<dbReference type="EC" id="6.3.2.17" evidence="7"/>
<dbReference type="PANTHER" id="PTHR11136:SF0">
    <property type="entry name" value="DIHYDROFOLATE SYNTHETASE-RELATED"/>
    <property type="match status" value="1"/>
</dbReference>
<dbReference type="GO" id="GO:0005737">
    <property type="term" value="C:cytoplasm"/>
    <property type="evidence" value="ECO:0007669"/>
    <property type="project" value="TreeGrafter"/>
</dbReference>
<evidence type="ECO:0000256" key="9">
    <source>
        <dbReference type="ARBA" id="ARBA00022598"/>
    </source>
</evidence>
<evidence type="ECO:0000256" key="14">
    <source>
        <dbReference type="ARBA" id="ARBA00022909"/>
    </source>
</evidence>
<dbReference type="Gene3D" id="3.90.190.20">
    <property type="entry name" value="Mur ligase, C-terminal domain"/>
    <property type="match status" value="1"/>
</dbReference>
<proteinExistence type="inferred from homology"/>
<keyword evidence="12 18" id="KW-0067">ATP-binding</keyword>
<dbReference type="GO" id="GO:0046656">
    <property type="term" value="P:folic acid biosynthetic process"/>
    <property type="evidence" value="ECO:0007669"/>
    <property type="project" value="UniProtKB-KW"/>
</dbReference>
<dbReference type="PROSITE" id="PS01011">
    <property type="entry name" value="FOLYLPOLYGLU_SYNT_1"/>
    <property type="match status" value="1"/>
</dbReference>
<dbReference type="InterPro" id="IPR036615">
    <property type="entry name" value="Mur_ligase_C_dom_sf"/>
</dbReference>
<comment type="cofactor">
    <cofactor evidence="1">
        <name>Mg(2+)</name>
        <dbReference type="ChEBI" id="CHEBI:18420"/>
    </cofactor>
</comment>
<accession>A0A150F3M1</accession>
<dbReference type="EC" id="6.3.2.12" evidence="6"/>
<comment type="similarity">
    <text evidence="4 18">Belongs to the folylpolyglutamate synthase family.</text>
</comment>
<evidence type="ECO:0000256" key="16">
    <source>
        <dbReference type="ARBA" id="ARBA00047493"/>
    </source>
</evidence>
<evidence type="ECO:0000256" key="5">
    <source>
        <dbReference type="ARBA" id="ARBA00011245"/>
    </source>
</evidence>
<keyword evidence="13" id="KW-0460">Magnesium</keyword>
<dbReference type="GO" id="GO:0005524">
    <property type="term" value="F:ATP binding"/>
    <property type="evidence" value="ECO:0007669"/>
    <property type="project" value="UniProtKB-KW"/>
</dbReference>
<dbReference type="InterPro" id="IPR013221">
    <property type="entry name" value="Mur_ligase_cen"/>
</dbReference>
<dbReference type="PROSITE" id="PS01012">
    <property type="entry name" value="FOLYLPOLYGLU_SYNT_2"/>
    <property type="match status" value="1"/>
</dbReference>
<comment type="caution">
    <text evidence="21">The sequence shown here is derived from an EMBL/GenBank/DDBJ whole genome shotgun (WGS) entry which is preliminary data.</text>
</comment>
<dbReference type="Proteomes" id="UP000075430">
    <property type="component" value="Unassembled WGS sequence"/>
</dbReference>
<sequence length="431" mass="48012">MFNTYKEAISWIHGRLKFGVKPGLLRMERLMEKLGRPEKKIRAIHVAGTNGKGSTVSFIRSVLQEAGYTVGTFTSPYIITFNERISVNGTPISDEEWRQLVNEIKPFVDELDETDAGTVTEFEIITACAFLYFAKQSGIDFVIFEAGLGGKYDSTNIVEPLLTVITSIGHDHMAILGHTIEAIAGEKAGIIKEGIPIITGVNQPEALGVIEAEAEEKQAPYQSLYETCRLFNEAALPSGESFSLETDVKRYENIQTSLIGIHQRQNAALAILAAEWLNRLTYADISEDALRNGLKKASWPGRFERLQERPVVYADGAHNEEGIEKLAETVKQRFAGDTIHVVFSALKDKPYQEMIKKLETVADSIHFSSFDFPRASSAKDLYDASSLTNKSFDEDPDSVKAWIEQKDGADDIIIITGSLYFISEMRKRLIS</sequence>
<dbReference type="FunFam" id="3.40.1190.10:FF:000004">
    <property type="entry name" value="Dihydrofolate synthase/folylpolyglutamate synthase"/>
    <property type="match status" value="1"/>
</dbReference>
<dbReference type="EMBL" id="LSBA01000036">
    <property type="protein sequence ID" value="KXZ15333.1"/>
    <property type="molecule type" value="Genomic_DNA"/>
</dbReference>
<dbReference type="AlphaFoldDB" id="A0A150F3M1"/>
<evidence type="ECO:0000313" key="21">
    <source>
        <dbReference type="EMBL" id="KXZ15333.1"/>
    </source>
</evidence>